<evidence type="ECO:0000313" key="1">
    <source>
        <dbReference type="EMBL" id="SDY64032.1"/>
    </source>
</evidence>
<gene>
    <name evidence="1" type="ORF">SAMN05444412_10272</name>
</gene>
<dbReference type="PROSITE" id="PS51257">
    <property type="entry name" value="PROKAR_LIPOPROTEIN"/>
    <property type="match status" value="1"/>
</dbReference>
<proteinExistence type="predicted"/>
<sequence>MKPTFFKLLLYISIFIISCNPSPKNDTEFNPEKLVSYYLVSEKSDNSNILNPRRLFSQGGFLFIIEDYRMPPDLPLIHIFRKDPITYFNSKGKIGFGPLEAQSVEVYNPGLSDSTFVMYSGMDRKYIEYHIFDSSRLGIREFRIPTSETPLGSIYFSPDSTFIGIPTYDENKFVEINLQGKKINGFGKWEHVEGKKEMSYFHHFHLNQGWFKTDDDFKLLVNASIFRDRLEIFDLQTKEIKTIDGPSAELPEFNFYEATMPLDIPISNPFRYRDVYISNKRIYALYGGLNEAHYKETSELAKKIFVFTRQGEPILKFDLDRSVHSIVVDEELNKIYGLTTDEDPGIAVFRMPPGVF</sequence>
<keyword evidence="2" id="KW-1185">Reference proteome</keyword>
<organism evidence="1 2">
    <name type="scientific">Rhodonellum ikkaensis</name>
    <dbReference type="NCBI Taxonomy" id="336829"/>
    <lineage>
        <taxon>Bacteria</taxon>
        <taxon>Pseudomonadati</taxon>
        <taxon>Bacteroidota</taxon>
        <taxon>Cytophagia</taxon>
        <taxon>Cytophagales</taxon>
        <taxon>Cytophagaceae</taxon>
        <taxon>Rhodonellum</taxon>
    </lineage>
</organism>
<reference evidence="1 2" key="1">
    <citation type="submission" date="2016-10" db="EMBL/GenBank/DDBJ databases">
        <authorList>
            <person name="Varghese N."/>
            <person name="Submissions S."/>
        </authorList>
    </citation>
    <scope>NUCLEOTIDE SEQUENCE [LARGE SCALE GENOMIC DNA]</scope>
    <source>
        <strain evidence="1 2">DSM 17997</strain>
    </source>
</reference>
<dbReference type="Proteomes" id="UP000199663">
    <property type="component" value="Unassembled WGS sequence"/>
</dbReference>
<name>A0A1H3LHT2_9BACT</name>
<dbReference type="InterPro" id="IPR011044">
    <property type="entry name" value="Quino_amine_DH_bsu"/>
</dbReference>
<dbReference type="RefSeq" id="WP_019596450.1">
    <property type="nucleotide sequence ID" value="NZ_FNQC01000002.1"/>
</dbReference>
<comment type="caution">
    <text evidence="1">The sequence shown here is derived from an EMBL/GenBank/DDBJ whole genome shotgun (WGS) entry which is preliminary data.</text>
</comment>
<accession>A0A1H3LHT2</accession>
<evidence type="ECO:0000313" key="2">
    <source>
        <dbReference type="Proteomes" id="UP000199663"/>
    </source>
</evidence>
<dbReference type="EMBL" id="FNQC01000002">
    <property type="protein sequence ID" value="SDY64032.1"/>
    <property type="molecule type" value="Genomic_DNA"/>
</dbReference>
<dbReference type="SUPFAM" id="SSF50969">
    <property type="entry name" value="YVTN repeat-like/Quinoprotein amine dehydrogenase"/>
    <property type="match status" value="1"/>
</dbReference>
<dbReference type="Pfam" id="PF15869">
    <property type="entry name" value="TolB_like"/>
    <property type="match status" value="1"/>
</dbReference>
<protein>
    <submittedName>
        <fullName evidence="1">TolB-like 6-blade propeller-like</fullName>
    </submittedName>
</protein>